<accession>A0A895XRG0</accession>
<dbReference type="InterPro" id="IPR032716">
    <property type="entry name" value="ACC_epsilon"/>
</dbReference>
<evidence type="ECO:0000313" key="2">
    <source>
        <dbReference type="Proteomes" id="UP000662939"/>
    </source>
</evidence>
<dbReference type="GO" id="GO:0004658">
    <property type="term" value="F:propionyl-CoA carboxylase activity"/>
    <property type="evidence" value="ECO:0007669"/>
    <property type="project" value="InterPro"/>
</dbReference>
<dbReference type="Pfam" id="PF13822">
    <property type="entry name" value="ACC_epsilon"/>
    <property type="match status" value="1"/>
</dbReference>
<proteinExistence type="predicted"/>
<protein>
    <submittedName>
        <fullName evidence="1">Acyl-CoA carboxylase subunit epsilon</fullName>
    </submittedName>
</protein>
<dbReference type="EMBL" id="CP070496">
    <property type="protein sequence ID" value="QSB05929.1"/>
    <property type="molecule type" value="Genomic_DNA"/>
</dbReference>
<organism evidence="1 2">
    <name type="scientific">Natronoglycomyces albus</name>
    <dbReference type="NCBI Taxonomy" id="2811108"/>
    <lineage>
        <taxon>Bacteria</taxon>
        <taxon>Bacillati</taxon>
        <taxon>Actinomycetota</taxon>
        <taxon>Actinomycetes</taxon>
        <taxon>Glycomycetales</taxon>
        <taxon>Glycomycetaceae</taxon>
        <taxon>Natronoglycomyces</taxon>
    </lineage>
</organism>
<sequence>MEPIRVVSGNPTPEELAATVAVLTSAQAQRAAAAAAEAENGRARRTPAWSNPGLRLQVPRSWRDSALPMRIRVGK</sequence>
<dbReference type="RefSeq" id="WP_213171940.1">
    <property type="nucleotide sequence ID" value="NZ_CP070496.1"/>
</dbReference>
<evidence type="ECO:0000313" key="1">
    <source>
        <dbReference type="EMBL" id="QSB05929.1"/>
    </source>
</evidence>
<dbReference type="GO" id="GO:0003989">
    <property type="term" value="F:acetyl-CoA carboxylase activity"/>
    <property type="evidence" value="ECO:0007669"/>
    <property type="project" value="InterPro"/>
</dbReference>
<name>A0A895XRG0_9ACTN</name>
<dbReference type="KEGG" id="nav:JQS30_03105"/>
<gene>
    <name evidence="1" type="ORF">JQS30_03105</name>
</gene>
<dbReference type="AlphaFoldDB" id="A0A895XRG0"/>
<reference evidence="1" key="1">
    <citation type="submission" date="2021-02" db="EMBL/GenBank/DDBJ databases">
        <title>Natronoglycomyces albus gen. nov., sp. nov, a haloalkaliphilic actinobacterium from a soda solonchak soil.</title>
        <authorList>
            <person name="Sorokin D.Y."/>
            <person name="Khijniak T.V."/>
            <person name="Zakharycheva A.P."/>
            <person name="Boueva O.V."/>
            <person name="Ariskina E.V."/>
            <person name="Hahnke R.L."/>
            <person name="Bunk B."/>
            <person name="Sproer C."/>
            <person name="Schumann P."/>
            <person name="Evtushenko L.I."/>
            <person name="Kublanov I.V."/>
        </authorList>
    </citation>
    <scope>NUCLEOTIDE SEQUENCE</scope>
    <source>
        <strain evidence="1">DSM 106290</strain>
    </source>
</reference>
<keyword evidence="2" id="KW-1185">Reference proteome</keyword>
<dbReference type="Proteomes" id="UP000662939">
    <property type="component" value="Chromosome"/>
</dbReference>